<dbReference type="RefSeq" id="WP_101640835.1">
    <property type="nucleotide sequence ID" value="NZ_PGUY01000017.1"/>
</dbReference>
<dbReference type="EMBL" id="PGUY01000017">
    <property type="protein sequence ID" value="PLT30769.1"/>
    <property type="molecule type" value="Genomic_DNA"/>
</dbReference>
<reference evidence="1 2" key="1">
    <citation type="submission" date="2017-11" db="EMBL/GenBank/DDBJ databases">
        <title>Comparitive Functional Genomics of Dry Heat Resistant strains isolated from the Viking Spacecraft.</title>
        <authorList>
            <person name="Seuylemezian A."/>
            <person name="Cooper K."/>
            <person name="Vaishampayan P."/>
        </authorList>
    </citation>
    <scope>NUCLEOTIDE SEQUENCE [LARGE SCALE GENOMIC DNA]</scope>
    <source>
        <strain evidence="1 2">V1-29</strain>
    </source>
</reference>
<name>A0A2N5M8T8_9BACI</name>
<dbReference type="AlphaFoldDB" id="A0A2N5M8T8"/>
<accession>A0A2N5M8T8</accession>
<dbReference type="InterPro" id="IPR009776">
    <property type="entry name" value="Spore_0_M"/>
</dbReference>
<dbReference type="OrthoDB" id="2988706at2"/>
<gene>
    <name evidence="1" type="ORF">CUU66_06350</name>
</gene>
<proteinExistence type="predicted"/>
<dbReference type="PANTHER" id="PTHR40053">
    <property type="entry name" value="SPORULATION-CONTROL PROTEIN SPO0M"/>
    <property type="match status" value="1"/>
</dbReference>
<comment type="caution">
    <text evidence="1">The sequence shown here is derived from an EMBL/GenBank/DDBJ whole genome shotgun (WGS) entry which is preliminary data.</text>
</comment>
<dbReference type="PANTHER" id="PTHR40053:SF1">
    <property type="entry name" value="SPORULATION-CONTROL PROTEIN SPO0M"/>
    <property type="match status" value="1"/>
</dbReference>
<dbReference type="Proteomes" id="UP000234748">
    <property type="component" value="Unassembled WGS sequence"/>
</dbReference>
<evidence type="ECO:0000313" key="1">
    <source>
        <dbReference type="EMBL" id="PLT30769.1"/>
    </source>
</evidence>
<dbReference type="Pfam" id="PF07070">
    <property type="entry name" value="Spo0M"/>
    <property type="match status" value="1"/>
</dbReference>
<sequence>MLLRKYMSLIGVGSAKIDLILQKDTFKPGDAVHGYFLIKGGTIEQQIKRIDCDLVMTDKAADAENVIDSATILTTQLIKAEETNKISFTFKLPDSVPISSKEVSYRFKTKLTFDEGVESRDLDRIQIIE</sequence>
<organism evidence="1 2">
    <name type="scientific">Peribacillus deserti</name>
    <dbReference type="NCBI Taxonomy" id="673318"/>
    <lineage>
        <taxon>Bacteria</taxon>
        <taxon>Bacillati</taxon>
        <taxon>Bacillota</taxon>
        <taxon>Bacilli</taxon>
        <taxon>Bacillales</taxon>
        <taxon>Bacillaceae</taxon>
        <taxon>Peribacillus</taxon>
    </lineage>
</organism>
<keyword evidence="2" id="KW-1185">Reference proteome</keyword>
<evidence type="ECO:0000313" key="2">
    <source>
        <dbReference type="Proteomes" id="UP000234748"/>
    </source>
</evidence>
<protein>
    <submittedName>
        <fullName evidence="1">Sporulation protein</fullName>
    </submittedName>
</protein>